<accession>A0A1D3RIX4</accession>
<dbReference type="KEGG" id="pmal:PMUG01_10041600"/>
<name>A0A1D3RIX4_PLAMA</name>
<dbReference type="VEuPathDB" id="PlasmoDB:PmUG01_10041600"/>
<evidence type="ECO:0000313" key="1">
    <source>
        <dbReference type="EMBL" id="SCN45129.1"/>
    </source>
</evidence>
<reference evidence="1 2" key="1">
    <citation type="submission" date="2016-06" db="EMBL/GenBank/DDBJ databases">
        <authorList>
            <consortium name="Pathogen Informatics"/>
        </authorList>
    </citation>
    <scope>NUCLEOTIDE SEQUENCE [LARGE SCALE GENOMIC DNA]</scope>
</reference>
<dbReference type="RefSeq" id="XP_028862190.1">
    <property type="nucleotide sequence ID" value="XM_029005619.1"/>
</dbReference>
<dbReference type="EMBL" id="LT594631">
    <property type="protein sequence ID" value="SCN45129.1"/>
    <property type="molecule type" value="Genomic_DNA"/>
</dbReference>
<dbReference type="Proteomes" id="UP000219813">
    <property type="component" value="Chromosome 10"/>
</dbReference>
<proteinExistence type="predicted"/>
<dbReference type="AlphaFoldDB" id="A0A1D3RIX4"/>
<evidence type="ECO:0000313" key="2">
    <source>
        <dbReference type="Proteomes" id="UP000219813"/>
    </source>
</evidence>
<gene>
    <name evidence="1" type="primary">PmUG01_10041600</name>
    <name evidence="1" type="ORF">PMUG01_10041600</name>
</gene>
<protein>
    <submittedName>
        <fullName evidence="1">Uncharacterized protein</fullName>
    </submittedName>
</protein>
<dbReference type="OMA" id="IPLYMKC"/>
<sequence>METGDSLHYDQESNIRANKIQKRSKKQIESLVYSLKKNIKKSEELINRANYFFPNDDMLDQILFNLCKCIPNDKDILEKTKRIKSYNSDIFLEFTDSDADSWSNDNRFDDVSLYDGRDKKIKSKNFIFKLEGENEKKEINKTNPSSCVEWLGFVNEANGYAAVKIFSPFIYQEYYTYVNRLVFFLFQKTKCLQIGDFLNNHKFLYITIPLYMKCKNKLCVKLSHIDVSKDSYI</sequence>
<dbReference type="GeneID" id="39869416"/>
<organism evidence="1 2">
    <name type="scientific">Plasmodium malariae</name>
    <dbReference type="NCBI Taxonomy" id="5858"/>
    <lineage>
        <taxon>Eukaryota</taxon>
        <taxon>Sar</taxon>
        <taxon>Alveolata</taxon>
        <taxon>Apicomplexa</taxon>
        <taxon>Aconoidasida</taxon>
        <taxon>Haemosporida</taxon>
        <taxon>Plasmodiidae</taxon>
        <taxon>Plasmodium</taxon>
        <taxon>Plasmodium (Plasmodium)</taxon>
    </lineage>
</organism>
<dbReference type="OrthoDB" id="328505at2759"/>
<keyword evidence="2" id="KW-1185">Reference proteome</keyword>